<dbReference type="InterPro" id="IPR045621">
    <property type="entry name" value="BPD_transp_1_N"/>
</dbReference>
<organism evidence="9 10">
    <name type="scientific">Kitasatospora terrestris</name>
    <dbReference type="NCBI Taxonomy" id="258051"/>
    <lineage>
        <taxon>Bacteria</taxon>
        <taxon>Bacillati</taxon>
        <taxon>Actinomycetota</taxon>
        <taxon>Actinomycetes</taxon>
        <taxon>Kitasatosporales</taxon>
        <taxon>Streptomycetaceae</taxon>
        <taxon>Kitasatospora</taxon>
    </lineage>
</organism>
<evidence type="ECO:0000256" key="1">
    <source>
        <dbReference type="ARBA" id="ARBA00004651"/>
    </source>
</evidence>
<gene>
    <name evidence="9" type="ORF">GCM10023235_20800</name>
</gene>
<dbReference type="PANTHER" id="PTHR43163:SF6">
    <property type="entry name" value="DIPEPTIDE TRANSPORT SYSTEM PERMEASE PROTEIN DPPB-RELATED"/>
    <property type="match status" value="1"/>
</dbReference>
<keyword evidence="4 7" id="KW-0812">Transmembrane</keyword>
<keyword evidence="10" id="KW-1185">Reference proteome</keyword>
<name>A0ABP9DHC6_9ACTN</name>
<dbReference type="RefSeq" id="WP_345701798.1">
    <property type="nucleotide sequence ID" value="NZ_BAABIS010000001.1"/>
</dbReference>
<evidence type="ECO:0000256" key="4">
    <source>
        <dbReference type="ARBA" id="ARBA00022692"/>
    </source>
</evidence>
<accession>A0ABP9DHC6</accession>
<feature type="transmembrane region" description="Helical" evidence="7">
    <location>
        <begin position="279"/>
        <end position="302"/>
    </location>
</feature>
<dbReference type="InterPro" id="IPR035906">
    <property type="entry name" value="MetI-like_sf"/>
</dbReference>
<dbReference type="PROSITE" id="PS50928">
    <property type="entry name" value="ABC_TM1"/>
    <property type="match status" value="1"/>
</dbReference>
<evidence type="ECO:0000256" key="6">
    <source>
        <dbReference type="ARBA" id="ARBA00023136"/>
    </source>
</evidence>
<dbReference type="InterPro" id="IPR000515">
    <property type="entry name" value="MetI-like"/>
</dbReference>
<comment type="similarity">
    <text evidence="7">Belongs to the binding-protein-dependent transport system permease family.</text>
</comment>
<evidence type="ECO:0000256" key="5">
    <source>
        <dbReference type="ARBA" id="ARBA00022989"/>
    </source>
</evidence>
<comment type="caution">
    <text evidence="9">The sequence shown here is derived from an EMBL/GenBank/DDBJ whole genome shotgun (WGS) entry which is preliminary data.</text>
</comment>
<dbReference type="Pfam" id="PF19300">
    <property type="entry name" value="BPD_transp_1_N"/>
    <property type="match status" value="1"/>
</dbReference>
<feature type="domain" description="ABC transmembrane type-1" evidence="8">
    <location>
        <begin position="96"/>
        <end position="298"/>
    </location>
</feature>
<evidence type="ECO:0000256" key="7">
    <source>
        <dbReference type="RuleBase" id="RU363032"/>
    </source>
</evidence>
<evidence type="ECO:0000313" key="9">
    <source>
        <dbReference type="EMBL" id="GAA4844271.1"/>
    </source>
</evidence>
<dbReference type="SUPFAM" id="SSF161098">
    <property type="entry name" value="MetI-like"/>
    <property type="match status" value="1"/>
</dbReference>
<keyword evidence="3" id="KW-1003">Cell membrane</keyword>
<evidence type="ECO:0000259" key="8">
    <source>
        <dbReference type="PROSITE" id="PS50928"/>
    </source>
</evidence>
<feature type="transmembrane region" description="Helical" evidence="7">
    <location>
        <begin position="176"/>
        <end position="195"/>
    </location>
</feature>
<comment type="subcellular location">
    <subcellularLocation>
        <location evidence="1 7">Cell membrane</location>
        <topology evidence="1 7">Multi-pass membrane protein</topology>
    </subcellularLocation>
</comment>
<evidence type="ECO:0000256" key="3">
    <source>
        <dbReference type="ARBA" id="ARBA00022475"/>
    </source>
</evidence>
<proteinExistence type="inferred from homology"/>
<sequence length="320" mass="32974">MARYLLGRLLGLAGVLLATSFLVFSAVHLAPGDPVAFLLNGRPASPATVAALRAQYHLDDPFLTQYLKWLGGVLHGDFGRSVQFRQDVGALIGARLPGTLLLVGYAALLVAVGGVLLGVLAALRPGPLDRAVLIGTGVATATPPFVSAIALVSLFSVQLGWFPGPGSTGSGLGGRLYHLTLPAFALAVTLAGLLARVTRSAMLDELGREHVEVSRSRGVAGRSVVRRHVLRNALGPIVTVGGTMLAGLLVSTSIVETAFNVTGVGQLLVQSVSVKDFPVVQAVTLLVVAAFAAVNLAVDLLAPLIDPRLTLRRGAKGGTA</sequence>
<dbReference type="PANTHER" id="PTHR43163">
    <property type="entry name" value="DIPEPTIDE TRANSPORT SYSTEM PERMEASE PROTEIN DPPB-RELATED"/>
    <property type="match status" value="1"/>
</dbReference>
<feature type="transmembrane region" description="Helical" evidence="7">
    <location>
        <begin position="102"/>
        <end position="123"/>
    </location>
</feature>
<keyword evidence="6 7" id="KW-0472">Membrane</keyword>
<dbReference type="Gene3D" id="1.10.3720.10">
    <property type="entry name" value="MetI-like"/>
    <property type="match status" value="1"/>
</dbReference>
<evidence type="ECO:0000313" key="10">
    <source>
        <dbReference type="Proteomes" id="UP001501752"/>
    </source>
</evidence>
<dbReference type="Pfam" id="PF00528">
    <property type="entry name" value="BPD_transp_1"/>
    <property type="match status" value="1"/>
</dbReference>
<keyword evidence="5 7" id="KW-1133">Transmembrane helix</keyword>
<protein>
    <submittedName>
        <fullName evidence="9">ABC transporter permease</fullName>
    </submittedName>
</protein>
<dbReference type="Proteomes" id="UP001501752">
    <property type="component" value="Unassembled WGS sequence"/>
</dbReference>
<feature type="transmembrane region" description="Helical" evidence="7">
    <location>
        <begin position="132"/>
        <end position="156"/>
    </location>
</feature>
<dbReference type="EMBL" id="BAABIS010000001">
    <property type="protein sequence ID" value="GAA4844271.1"/>
    <property type="molecule type" value="Genomic_DNA"/>
</dbReference>
<evidence type="ECO:0000256" key="2">
    <source>
        <dbReference type="ARBA" id="ARBA00022448"/>
    </source>
</evidence>
<reference evidence="10" key="1">
    <citation type="journal article" date="2019" name="Int. J. Syst. Evol. Microbiol.">
        <title>The Global Catalogue of Microorganisms (GCM) 10K type strain sequencing project: providing services to taxonomists for standard genome sequencing and annotation.</title>
        <authorList>
            <consortium name="The Broad Institute Genomics Platform"/>
            <consortium name="The Broad Institute Genome Sequencing Center for Infectious Disease"/>
            <person name="Wu L."/>
            <person name="Ma J."/>
        </authorList>
    </citation>
    <scope>NUCLEOTIDE SEQUENCE [LARGE SCALE GENOMIC DNA]</scope>
    <source>
        <strain evidence="10">JCM 13006</strain>
    </source>
</reference>
<feature type="transmembrane region" description="Helical" evidence="7">
    <location>
        <begin position="233"/>
        <end position="259"/>
    </location>
</feature>
<dbReference type="CDD" id="cd06261">
    <property type="entry name" value="TM_PBP2"/>
    <property type="match status" value="1"/>
</dbReference>
<keyword evidence="2 7" id="KW-0813">Transport</keyword>